<dbReference type="RefSeq" id="WP_090342291.1">
    <property type="nucleotide sequence ID" value="NZ_FNXY01000012.1"/>
</dbReference>
<name>A0A1H7B2T5_9BACT</name>
<dbReference type="OrthoDB" id="637345at2"/>
<organism evidence="2 3">
    <name type="scientific">Dyadobacter koreensis</name>
    <dbReference type="NCBI Taxonomy" id="408657"/>
    <lineage>
        <taxon>Bacteria</taxon>
        <taxon>Pseudomonadati</taxon>
        <taxon>Bacteroidota</taxon>
        <taxon>Cytophagia</taxon>
        <taxon>Cytophagales</taxon>
        <taxon>Spirosomataceae</taxon>
        <taxon>Dyadobacter</taxon>
    </lineage>
</organism>
<feature type="transmembrane region" description="Helical" evidence="1">
    <location>
        <begin position="150"/>
        <end position="170"/>
    </location>
</feature>
<reference evidence="2 3" key="1">
    <citation type="submission" date="2016-10" db="EMBL/GenBank/DDBJ databases">
        <authorList>
            <person name="de Groot N.N."/>
        </authorList>
    </citation>
    <scope>NUCLEOTIDE SEQUENCE [LARGE SCALE GENOMIC DNA]</scope>
    <source>
        <strain evidence="2 3">DSM 19938</strain>
    </source>
</reference>
<sequence>MESDQNYSRKITFYGEGNKLFGIYIVNVLLTIFTLGLYYPWAKAAVLRYVYQETEFEGSRFSFHGTGKEMFKGFIKAIGIFIGLYAILIGAILTKINAIAAIGVIFFYIALLLLIPVAIHGSLKYRMSRTSWRGIHFGYRGILKDFMEEFVVGGLLTIATLGIYSFWFTIKLRKYIFSNIRFGNISFSYKGDGTEYFMLNLKGYFLSFLTLGIYSFWFVSDLFAYFIDNMRMNQEGYVIKFRSTASAGGYFGLIVGNLLIVIFTLGLGTPWATVRTLNFVFSNIIIEGTIDVNAIQQTEMDYKDATGEDISDMIDIGLI</sequence>
<gene>
    <name evidence="2" type="ORF">SAMN04487995_6112</name>
</gene>
<proteinExistence type="predicted"/>
<dbReference type="STRING" id="408657.SAMN04487995_6112"/>
<feature type="transmembrane region" description="Helical" evidence="1">
    <location>
        <begin position="99"/>
        <end position="119"/>
    </location>
</feature>
<evidence type="ECO:0000256" key="1">
    <source>
        <dbReference type="SAM" id="Phobius"/>
    </source>
</evidence>
<protein>
    <submittedName>
        <fullName evidence="2">Uncharacterized membrane protein YjgN, DUF898 family</fullName>
    </submittedName>
</protein>
<dbReference type="EMBL" id="FNXY01000012">
    <property type="protein sequence ID" value="SEJ72071.1"/>
    <property type="molecule type" value="Genomic_DNA"/>
</dbReference>
<keyword evidence="1" id="KW-0472">Membrane</keyword>
<feature type="transmembrane region" description="Helical" evidence="1">
    <location>
        <begin position="20"/>
        <end position="39"/>
    </location>
</feature>
<keyword evidence="1" id="KW-1133">Transmembrane helix</keyword>
<evidence type="ECO:0000313" key="3">
    <source>
        <dbReference type="Proteomes" id="UP000199532"/>
    </source>
</evidence>
<feature type="transmembrane region" description="Helical" evidence="1">
    <location>
        <begin position="74"/>
        <end position="93"/>
    </location>
</feature>
<feature type="transmembrane region" description="Helical" evidence="1">
    <location>
        <begin position="248"/>
        <end position="272"/>
    </location>
</feature>
<evidence type="ECO:0000313" key="2">
    <source>
        <dbReference type="EMBL" id="SEJ72071.1"/>
    </source>
</evidence>
<keyword evidence="1" id="KW-0812">Transmembrane</keyword>
<dbReference type="Pfam" id="PF05987">
    <property type="entry name" value="DUF898"/>
    <property type="match status" value="2"/>
</dbReference>
<dbReference type="InterPro" id="IPR010295">
    <property type="entry name" value="DUF898"/>
</dbReference>
<keyword evidence="3" id="KW-1185">Reference proteome</keyword>
<feature type="transmembrane region" description="Helical" evidence="1">
    <location>
        <begin position="204"/>
        <end position="227"/>
    </location>
</feature>
<dbReference type="Proteomes" id="UP000199532">
    <property type="component" value="Unassembled WGS sequence"/>
</dbReference>
<dbReference type="AlphaFoldDB" id="A0A1H7B2T5"/>
<accession>A0A1H7B2T5</accession>